<feature type="compositionally biased region" description="Basic and acidic residues" evidence="1">
    <location>
        <begin position="163"/>
        <end position="176"/>
    </location>
</feature>
<sequence length="176" mass="19638">MLKFKRRRLVLLVFTSQTHKYISDLQIEFTKQVPLSALFEPSVSTPVTKGVQSPVYPIIAPPSHLHHCSVALLSMTPTSQERLALEAQQAADLRHFDAEWSQFREHLSDQHTRAIASLHAMHAMASANAAHLEAAARGELLYAYEQQRTAARRSTPPPPASGEDPHKVKRTLDDTS</sequence>
<dbReference type="Proteomes" id="UP000332933">
    <property type="component" value="Unassembled WGS sequence"/>
</dbReference>
<evidence type="ECO:0000313" key="4">
    <source>
        <dbReference type="Proteomes" id="UP000332933"/>
    </source>
</evidence>
<evidence type="ECO:0000313" key="3">
    <source>
        <dbReference type="EMBL" id="VFT93489.1"/>
    </source>
</evidence>
<keyword evidence="4" id="KW-1185">Reference proteome</keyword>
<organism evidence="3 4">
    <name type="scientific">Aphanomyces stellatus</name>
    <dbReference type="NCBI Taxonomy" id="120398"/>
    <lineage>
        <taxon>Eukaryota</taxon>
        <taxon>Sar</taxon>
        <taxon>Stramenopiles</taxon>
        <taxon>Oomycota</taxon>
        <taxon>Saprolegniomycetes</taxon>
        <taxon>Saprolegniales</taxon>
        <taxon>Verrucalvaceae</taxon>
        <taxon>Aphanomyces</taxon>
    </lineage>
</organism>
<proteinExistence type="predicted"/>
<protein>
    <submittedName>
        <fullName evidence="3">Aste57867_16719 protein</fullName>
    </submittedName>
</protein>
<reference evidence="2" key="2">
    <citation type="submission" date="2019-06" db="EMBL/GenBank/DDBJ databases">
        <title>Genomics analysis of Aphanomyces spp. identifies a new class of oomycete effector associated with host adaptation.</title>
        <authorList>
            <person name="Gaulin E."/>
        </authorList>
    </citation>
    <scope>NUCLEOTIDE SEQUENCE</scope>
    <source>
        <strain evidence="2">CBS 578.67</strain>
    </source>
</reference>
<name>A0A485L647_9STRA</name>
<dbReference type="EMBL" id="VJMH01005932">
    <property type="protein sequence ID" value="KAF0692176.1"/>
    <property type="molecule type" value="Genomic_DNA"/>
</dbReference>
<dbReference type="EMBL" id="CAADRA010005953">
    <property type="protein sequence ID" value="VFT93489.1"/>
    <property type="molecule type" value="Genomic_DNA"/>
</dbReference>
<dbReference type="AlphaFoldDB" id="A0A485L647"/>
<feature type="region of interest" description="Disordered" evidence="1">
    <location>
        <begin position="147"/>
        <end position="176"/>
    </location>
</feature>
<reference evidence="3 4" key="1">
    <citation type="submission" date="2019-03" db="EMBL/GenBank/DDBJ databases">
        <authorList>
            <person name="Gaulin E."/>
            <person name="Dumas B."/>
        </authorList>
    </citation>
    <scope>NUCLEOTIDE SEQUENCE [LARGE SCALE GENOMIC DNA]</scope>
    <source>
        <strain evidence="3">CBS 568.67</strain>
    </source>
</reference>
<evidence type="ECO:0000256" key="1">
    <source>
        <dbReference type="SAM" id="MobiDB-lite"/>
    </source>
</evidence>
<accession>A0A485L647</accession>
<evidence type="ECO:0000313" key="2">
    <source>
        <dbReference type="EMBL" id="KAF0692176.1"/>
    </source>
</evidence>
<gene>
    <name evidence="3" type="primary">Aste57867_16719</name>
    <name evidence="2" type="ORF">As57867_016662</name>
    <name evidence="3" type="ORF">ASTE57867_16719</name>
</gene>